<dbReference type="Gene3D" id="1.10.10.60">
    <property type="entry name" value="Homeodomain-like"/>
    <property type="match status" value="1"/>
</dbReference>
<feature type="compositionally biased region" description="Low complexity" evidence="7">
    <location>
        <begin position="38"/>
        <end position="53"/>
    </location>
</feature>
<dbReference type="InterPro" id="IPR000047">
    <property type="entry name" value="HTH_motif"/>
</dbReference>
<keyword evidence="4 5" id="KW-0539">Nucleus</keyword>
<comment type="subcellular location">
    <subcellularLocation>
        <location evidence="1 5 6">Nucleus</location>
    </subcellularLocation>
</comment>
<name>A0A132AKQ0_SARSC</name>
<dbReference type="InterPro" id="IPR020479">
    <property type="entry name" value="HD_metazoa"/>
</dbReference>
<evidence type="ECO:0000256" key="6">
    <source>
        <dbReference type="RuleBase" id="RU000682"/>
    </source>
</evidence>
<evidence type="ECO:0000256" key="2">
    <source>
        <dbReference type="ARBA" id="ARBA00023125"/>
    </source>
</evidence>
<evidence type="ECO:0000256" key="5">
    <source>
        <dbReference type="PROSITE-ProRule" id="PRU00108"/>
    </source>
</evidence>
<sequence>MIENNLKNYQFYRNASVHPPDRPVDFGNFLEFSNNSSLVHRSSSSSSSSSPGSSEKDKQIDQYEILSNLSKSYENASKSLSRFVNESNFDNLKDHHNLPRNVSRKKISSSSNVRSHSLSFSRSRKIRRNRTVFTELQLMGLERRFDSQKYLSTPDRTDLATALGLTQLQVKTWYQNRRMKWKKQVSRWKQTSFGCIDSSLIVMQNGCPFPPTKPKGRPKKNSIPTYGLEYTNSILCPILNKKF</sequence>
<dbReference type="InterPro" id="IPR009057">
    <property type="entry name" value="Homeodomain-like_sf"/>
</dbReference>
<dbReference type="InterPro" id="IPR001356">
    <property type="entry name" value="HD"/>
</dbReference>
<organism evidence="8 9">
    <name type="scientific">Sarcoptes scabiei</name>
    <name type="common">Itch mite</name>
    <name type="synonym">Acarus scabiei</name>
    <dbReference type="NCBI Taxonomy" id="52283"/>
    <lineage>
        <taxon>Eukaryota</taxon>
        <taxon>Metazoa</taxon>
        <taxon>Ecdysozoa</taxon>
        <taxon>Arthropoda</taxon>
        <taxon>Chelicerata</taxon>
        <taxon>Arachnida</taxon>
        <taxon>Acari</taxon>
        <taxon>Acariformes</taxon>
        <taxon>Sarcoptiformes</taxon>
        <taxon>Astigmata</taxon>
        <taxon>Psoroptidia</taxon>
        <taxon>Sarcoptoidea</taxon>
        <taxon>Sarcoptidae</taxon>
        <taxon>Sarcoptinae</taxon>
        <taxon>Sarcoptes</taxon>
    </lineage>
</organism>
<dbReference type="GO" id="GO:0005634">
    <property type="term" value="C:nucleus"/>
    <property type="evidence" value="ECO:0007669"/>
    <property type="project" value="UniProtKB-SubCell"/>
</dbReference>
<dbReference type="GO" id="GO:0003677">
    <property type="term" value="F:DNA binding"/>
    <property type="evidence" value="ECO:0007669"/>
    <property type="project" value="UniProtKB-UniRule"/>
</dbReference>
<dbReference type="InterPro" id="IPR017970">
    <property type="entry name" value="Homeobox_CS"/>
</dbReference>
<dbReference type="EMBL" id="JXLN01017427">
    <property type="protein sequence ID" value="KPM11541.1"/>
    <property type="molecule type" value="Genomic_DNA"/>
</dbReference>
<dbReference type="Proteomes" id="UP000616769">
    <property type="component" value="Unassembled WGS sequence"/>
</dbReference>
<dbReference type="PANTHER" id="PTHR24333">
    <property type="entry name" value="HOMEO BOX HB9 LIKE A-RELATED"/>
    <property type="match status" value="1"/>
</dbReference>
<keyword evidence="2 5" id="KW-0238">DNA-binding</keyword>
<dbReference type="CDD" id="cd00086">
    <property type="entry name" value="homeodomain"/>
    <property type="match status" value="1"/>
</dbReference>
<dbReference type="OrthoDB" id="6159439at2759"/>
<proteinExistence type="predicted"/>
<reference evidence="8 9" key="1">
    <citation type="journal article" date="2015" name="Parasit. Vectors">
        <title>Draft genome of the scabies mite.</title>
        <authorList>
            <person name="Rider S.D.Jr."/>
            <person name="Morgan M.S."/>
            <person name="Arlian L.G."/>
        </authorList>
    </citation>
    <scope>NUCLEOTIDE SEQUENCE [LARGE SCALE GENOMIC DNA]</scope>
    <source>
        <strain evidence="8">Arlian Lab</strain>
    </source>
</reference>
<feature type="region of interest" description="Disordered" evidence="7">
    <location>
        <begin position="38"/>
        <end position="60"/>
    </location>
</feature>
<accession>A0A132AKQ0</accession>
<gene>
    <name evidence="8" type="ORF">QR98_0101140</name>
</gene>
<dbReference type="GO" id="GO:0000981">
    <property type="term" value="F:DNA-binding transcription factor activity, RNA polymerase II-specific"/>
    <property type="evidence" value="ECO:0007669"/>
    <property type="project" value="InterPro"/>
</dbReference>
<keyword evidence="3 5" id="KW-0371">Homeobox</keyword>
<dbReference type="Pfam" id="PF00046">
    <property type="entry name" value="Homeodomain"/>
    <property type="match status" value="1"/>
</dbReference>
<evidence type="ECO:0000313" key="9">
    <source>
        <dbReference type="Proteomes" id="UP000616769"/>
    </source>
</evidence>
<dbReference type="AlphaFoldDB" id="A0A132AKQ0"/>
<evidence type="ECO:0000256" key="3">
    <source>
        <dbReference type="ARBA" id="ARBA00023155"/>
    </source>
</evidence>
<dbReference type="PROSITE" id="PS00027">
    <property type="entry name" value="HOMEOBOX_1"/>
    <property type="match status" value="1"/>
</dbReference>
<evidence type="ECO:0000313" key="8">
    <source>
        <dbReference type="EMBL" id="KPM11541.1"/>
    </source>
</evidence>
<dbReference type="SUPFAM" id="SSF46689">
    <property type="entry name" value="Homeodomain-like"/>
    <property type="match status" value="1"/>
</dbReference>
<feature type="region of interest" description="Disordered" evidence="7">
    <location>
        <begin position="94"/>
        <end position="122"/>
    </location>
</feature>
<feature type="compositionally biased region" description="Low complexity" evidence="7">
    <location>
        <begin position="108"/>
        <end position="121"/>
    </location>
</feature>
<dbReference type="VEuPathDB" id="VectorBase:SSCA003578"/>
<evidence type="ECO:0000256" key="1">
    <source>
        <dbReference type="ARBA" id="ARBA00004123"/>
    </source>
</evidence>
<dbReference type="PROSITE" id="PS50071">
    <property type="entry name" value="HOMEOBOX_2"/>
    <property type="match status" value="1"/>
</dbReference>
<feature type="DNA-binding region" description="Homeobox" evidence="5">
    <location>
        <begin position="126"/>
        <end position="185"/>
    </location>
</feature>
<dbReference type="PRINTS" id="PR00024">
    <property type="entry name" value="HOMEOBOX"/>
</dbReference>
<dbReference type="SMART" id="SM00389">
    <property type="entry name" value="HOX"/>
    <property type="match status" value="1"/>
</dbReference>
<dbReference type="PANTHER" id="PTHR24333:SF11">
    <property type="entry name" value="HOMEOBOX PROTEIN BARH-LIKE 1B"/>
    <property type="match status" value="1"/>
</dbReference>
<dbReference type="PRINTS" id="PR00031">
    <property type="entry name" value="HTHREPRESSR"/>
</dbReference>
<protein>
    <submittedName>
        <fullName evidence="8">Homeobox protein BarH-like protein 1-like protein</fullName>
    </submittedName>
</protein>
<evidence type="ECO:0000256" key="7">
    <source>
        <dbReference type="SAM" id="MobiDB-lite"/>
    </source>
</evidence>
<dbReference type="InterPro" id="IPR050848">
    <property type="entry name" value="Homeobox_TF"/>
</dbReference>
<comment type="caution">
    <text evidence="8">The sequence shown here is derived from an EMBL/GenBank/DDBJ whole genome shotgun (WGS) entry which is preliminary data.</text>
</comment>
<evidence type="ECO:0000256" key="4">
    <source>
        <dbReference type="ARBA" id="ARBA00023242"/>
    </source>
</evidence>